<name>A0A9K3NUK7_HELAN</name>
<comment type="caution">
    <text evidence="1">The sequence shown here is derived from an EMBL/GenBank/DDBJ whole genome shotgun (WGS) entry which is preliminary data.</text>
</comment>
<dbReference type="Proteomes" id="UP000215914">
    <property type="component" value="Unassembled WGS sequence"/>
</dbReference>
<accession>A0A9K3NUK7</accession>
<proteinExistence type="predicted"/>
<dbReference type="Gramene" id="mRNA:HanXRQr2_Chr03g0087921">
    <property type="protein sequence ID" value="CDS:HanXRQr2_Chr03g0087921.1"/>
    <property type="gene ID" value="HanXRQr2_Chr03g0087921"/>
</dbReference>
<reference evidence="1" key="2">
    <citation type="submission" date="2020-06" db="EMBL/GenBank/DDBJ databases">
        <title>Helianthus annuus Genome sequencing and assembly Release 2.</title>
        <authorList>
            <person name="Gouzy J."/>
            <person name="Langlade N."/>
            <person name="Munos S."/>
        </authorList>
    </citation>
    <scope>NUCLEOTIDE SEQUENCE</scope>
    <source>
        <tissue evidence="1">Leaves</tissue>
    </source>
</reference>
<reference evidence="1" key="1">
    <citation type="journal article" date="2017" name="Nature">
        <title>The sunflower genome provides insights into oil metabolism, flowering and Asterid evolution.</title>
        <authorList>
            <person name="Badouin H."/>
            <person name="Gouzy J."/>
            <person name="Grassa C.J."/>
            <person name="Murat F."/>
            <person name="Staton S.E."/>
            <person name="Cottret L."/>
            <person name="Lelandais-Briere C."/>
            <person name="Owens G.L."/>
            <person name="Carrere S."/>
            <person name="Mayjonade B."/>
            <person name="Legrand L."/>
            <person name="Gill N."/>
            <person name="Kane N.C."/>
            <person name="Bowers J.E."/>
            <person name="Hubner S."/>
            <person name="Bellec A."/>
            <person name="Berard A."/>
            <person name="Berges H."/>
            <person name="Blanchet N."/>
            <person name="Boniface M.C."/>
            <person name="Brunel D."/>
            <person name="Catrice O."/>
            <person name="Chaidir N."/>
            <person name="Claudel C."/>
            <person name="Donnadieu C."/>
            <person name="Faraut T."/>
            <person name="Fievet G."/>
            <person name="Helmstetter N."/>
            <person name="King M."/>
            <person name="Knapp S.J."/>
            <person name="Lai Z."/>
            <person name="Le Paslier M.C."/>
            <person name="Lippi Y."/>
            <person name="Lorenzon L."/>
            <person name="Mandel J.R."/>
            <person name="Marage G."/>
            <person name="Marchand G."/>
            <person name="Marquand E."/>
            <person name="Bret-Mestries E."/>
            <person name="Morien E."/>
            <person name="Nambeesan S."/>
            <person name="Nguyen T."/>
            <person name="Pegot-Espagnet P."/>
            <person name="Pouilly N."/>
            <person name="Raftis F."/>
            <person name="Sallet E."/>
            <person name="Schiex T."/>
            <person name="Thomas J."/>
            <person name="Vandecasteele C."/>
            <person name="Vares D."/>
            <person name="Vear F."/>
            <person name="Vautrin S."/>
            <person name="Crespi M."/>
            <person name="Mangin B."/>
            <person name="Burke J.M."/>
            <person name="Salse J."/>
            <person name="Munos S."/>
            <person name="Vincourt P."/>
            <person name="Rieseberg L.H."/>
            <person name="Langlade N.B."/>
        </authorList>
    </citation>
    <scope>NUCLEOTIDE SEQUENCE</scope>
    <source>
        <tissue evidence="1">Leaves</tissue>
    </source>
</reference>
<dbReference type="EMBL" id="MNCJ02000318">
    <property type="protein sequence ID" value="KAF5812570.1"/>
    <property type="molecule type" value="Genomic_DNA"/>
</dbReference>
<dbReference type="AlphaFoldDB" id="A0A9K3NUK7"/>
<protein>
    <submittedName>
        <fullName evidence="1">Uncharacterized protein</fullName>
    </submittedName>
</protein>
<organism evidence="1 2">
    <name type="scientific">Helianthus annuus</name>
    <name type="common">Common sunflower</name>
    <dbReference type="NCBI Taxonomy" id="4232"/>
    <lineage>
        <taxon>Eukaryota</taxon>
        <taxon>Viridiplantae</taxon>
        <taxon>Streptophyta</taxon>
        <taxon>Embryophyta</taxon>
        <taxon>Tracheophyta</taxon>
        <taxon>Spermatophyta</taxon>
        <taxon>Magnoliopsida</taxon>
        <taxon>eudicotyledons</taxon>
        <taxon>Gunneridae</taxon>
        <taxon>Pentapetalae</taxon>
        <taxon>asterids</taxon>
        <taxon>campanulids</taxon>
        <taxon>Asterales</taxon>
        <taxon>Asteraceae</taxon>
        <taxon>Asteroideae</taxon>
        <taxon>Heliantheae alliance</taxon>
        <taxon>Heliantheae</taxon>
        <taxon>Helianthus</taxon>
    </lineage>
</organism>
<evidence type="ECO:0000313" key="1">
    <source>
        <dbReference type="EMBL" id="KAF5812570.1"/>
    </source>
</evidence>
<evidence type="ECO:0000313" key="2">
    <source>
        <dbReference type="Proteomes" id="UP000215914"/>
    </source>
</evidence>
<sequence length="116" mass="13254">MVFPNVSSLCLKSSAWLEVEASMNQEGWGSLDGRKGLKRICAYLKLGDPSWTFSSVACMLDQCVGLSEVSLLVHVRHVGNVCHNFMSNCIARWPRLKWRWGIWSDEILKDIWIKIL</sequence>
<keyword evidence="2" id="KW-1185">Reference proteome</keyword>
<gene>
    <name evidence="1" type="ORF">HanXRQr2_Chr03g0087921</name>
</gene>